<proteinExistence type="predicted"/>
<feature type="compositionally biased region" description="Basic residues" evidence="3">
    <location>
        <begin position="8"/>
        <end position="18"/>
    </location>
</feature>
<evidence type="ECO:0000256" key="2">
    <source>
        <dbReference type="ARBA" id="ARBA00022801"/>
    </source>
</evidence>
<dbReference type="GO" id="GO:0008239">
    <property type="term" value="F:dipeptidyl-peptidase activity"/>
    <property type="evidence" value="ECO:0007669"/>
    <property type="project" value="TreeGrafter"/>
</dbReference>
<name>A0A9P9GA16_FUSRE</name>
<sequence length="379" mass="42250">MAAVVVSHHQHRDRKNHPSPRFDLAHLPTVGTWAPWLVPLGVGKDLPSQIQTLEYSPTNSRPTNNNILYRSGSRAEALEIMTPSRIEPRGDPTHRYMLVTFHKLHESCAGDWESYVNDHHLTRHELAAFLDFCGLFLTNIGNYYADGGEKIMPDISHQACRKLAAISEEATNLLEKVIAPMLSLSPAVLGYPGDNAEANYYLGPNNIARDKIALVGKVLEAHSIEPENTRIAKSQDSDKSILEVTIASPTGGIIEECSCFADHGTVIRLVGGDHSREMSKVSDVYYNTYFHVIYGLQALEHYNADERAWGEAAYRSSQWAILKHLLLKGGGNVSIIHYTEAQSILVKVDREKLHTHGQPALGDVLCRIQIWRCIGDLKF</sequence>
<keyword evidence="2" id="KW-0378">Hydrolase</keyword>
<accession>A0A9P9GA16</accession>
<evidence type="ECO:0000256" key="1">
    <source>
        <dbReference type="ARBA" id="ARBA00022723"/>
    </source>
</evidence>
<evidence type="ECO:0000313" key="5">
    <source>
        <dbReference type="Proteomes" id="UP000720189"/>
    </source>
</evidence>
<dbReference type="InterPro" id="IPR039461">
    <property type="entry name" value="Peptidase_M49"/>
</dbReference>
<organism evidence="4 5">
    <name type="scientific">Fusarium redolens</name>
    <dbReference type="NCBI Taxonomy" id="48865"/>
    <lineage>
        <taxon>Eukaryota</taxon>
        <taxon>Fungi</taxon>
        <taxon>Dikarya</taxon>
        <taxon>Ascomycota</taxon>
        <taxon>Pezizomycotina</taxon>
        <taxon>Sordariomycetes</taxon>
        <taxon>Hypocreomycetidae</taxon>
        <taxon>Hypocreales</taxon>
        <taxon>Nectriaceae</taxon>
        <taxon>Fusarium</taxon>
        <taxon>Fusarium redolens species complex</taxon>
    </lineage>
</organism>
<dbReference type="RefSeq" id="XP_046044517.1">
    <property type="nucleotide sequence ID" value="XM_046200099.1"/>
</dbReference>
<dbReference type="Pfam" id="PF03571">
    <property type="entry name" value="Peptidase_M49"/>
    <property type="match status" value="1"/>
</dbReference>
<dbReference type="OrthoDB" id="4694525at2759"/>
<dbReference type="AlphaFoldDB" id="A0A9P9GA16"/>
<evidence type="ECO:0000313" key="4">
    <source>
        <dbReference type="EMBL" id="KAH7234752.1"/>
    </source>
</evidence>
<dbReference type="GO" id="GO:0046872">
    <property type="term" value="F:metal ion binding"/>
    <property type="evidence" value="ECO:0007669"/>
    <property type="project" value="UniProtKB-KW"/>
</dbReference>
<dbReference type="PANTHER" id="PTHR23422">
    <property type="entry name" value="DIPEPTIDYL PEPTIDASE III-RELATED"/>
    <property type="match status" value="1"/>
</dbReference>
<keyword evidence="1" id="KW-0479">Metal-binding</keyword>
<reference evidence="4" key="1">
    <citation type="journal article" date="2021" name="Nat. Commun.">
        <title>Genetic determinants of endophytism in the Arabidopsis root mycobiome.</title>
        <authorList>
            <person name="Mesny F."/>
            <person name="Miyauchi S."/>
            <person name="Thiergart T."/>
            <person name="Pickel B."/>
            <person name="Atanasova L."/>
            <person name="Karlsson M."/>
            <person name="Huettel B."/>
            <person name="Barry K.W."/>
            <person name="Haridas S."/>
            <person name="Chen C."/>
            <person name="Bauer D."/>
            <person name="Andreopoulos W."/>
            <person name="Pangilinan J."/>
            <person name="LaButti K."/>
            <person name="Riley R."/>
            <person name="Lipzen A."/>
            <person name="Clum A."/>
            <person name="Drula E."/>
            <person name="Henrissat B."/>
            <person name="Kohler A."/>
            <person name="Grigoriev I.V."/>
            <person name="Martin F.M."/>
            <person name="Hacquard S."/>
        </authorList>
    </citation>
    <scope>NUCLEOTIDE SEQUENCE</scope>
    <source>
        <strain evidence="4">MPI-CAGE-AT-0023</strain>
    </source>
</reference>
<gene>
    <name evidence="4" type="ORF">BKA55DRAFT_694931</name>
</gene>
<protein>
    <submittedName>
        <fullName evidence="4">Peptidase family M49-domain-containing protein</fullName>
    </submittedName>
</protein>
<feature type="region of interest" description="Disordered" evidence="3">
    <location>
        <begin position="1"/>
        <end position="20"/>
    </location>
</feature>
<dbReference type="PANTHER" id="PTHR23422:SF11">
    <property type="entry name" value="DIPEPTIDYL PEPTIDASE 3"/>
    <property type="match status" value="1"/>
</dbReference>
<dbReference type="EMBL" id="JAGMUX010000017">
    <property type="protein sequence ID" value="KAH7234752.1"/>
    <property type="molecule type" value="Genomic_DNA"/>
</dbReference>
<comment type="caution">
    <text evidence="4">The sequence shown here is derived from an EMBL/GenBank/DDBJ whole genome shotgun (WGS) entry which is preliminary data.</text>
</comment>
<evidence type="ECO:0000256" key="3">
    <source>
        <dbReference type="SAM" id="MobiDB-lite"/>
    </source>
</evidence>
<dbReference type="GO" id="GO:0005737">
    <property type="term" value="C:cytoplasm"/>
    <property type="evidence" value="ECO:0007669"/>
    <property type="project" value="TreeGrafter"/>
</dbReference>
<dbReference type="Proteomes" id="UP000720189">
    <property type="component" value="Unassembled WGS sequence"/>
</dbReference>
<dbReference type="GeneID" id="70230053"/>
<keyword evidence="5" id="KW-1185">Reference proteome</keyword>